<protein>
    <submittedName>
        <fullName evidence="3">Serine hydrolase</fullName>
    </submittedName>
</protein>
<name>A0A5P8FRL5_9MICO</name>
<feature type="compositionally biased region" description="Basic residues" evidence="1">
    <location>
        <begin position="82"/>
        <end position="92"/>
    </location>
</feature>
<dbReference type="PANTHER" id="PTHR46825">
    <property type="entry name" value="D-ALANYL-D-ALANINE-CARBOXYPEPTIDASE/ENDOPEPTIDASE AMPH"/>
    <property type="match status" value="1"/>
</dbReference>
<evidence type="ECO:0000256" key="1">
    <source>
        <dbReference type="SAM" id="MobiDB-lite"/>
    </source>
</evidence>
<accession>A0A5P8FRL5</accession>
<dbReference type="PANTHER" id="PTHR46825:SF7">
    <property type="entry name" value="D-ALANYL-D-ALANINE CARBOXYPEPTIDASE"/>
    <property type="match status" value="1"/>
</dbReference>
<feature type="region of interest" description="Disordered" evidence="1">
    <location>
        <begin position="115"/>
        <end position="171"/>
    </location>
</feature>
<evidence type="ECO:0000313" key="3">
    <source>
        <dbReference type="EMBL" id="QFQ31482.2"/>
    </source>
</evidence>
<gene>
    <name evidence="3" type="ORF">EEW87_015810</name>
</gene>
<feature type="compositionally biased region" description="Low complexity" evidence="1">
    <location>
        <begin position="137"/>
        <end position="150"/>
    </location>
</feature>
<dbReference type="Proteomes" id="UP000271708">
    <property type="component" value="Chromosome"/>
</dbReference>
<evidence type="ECO:0000259" key="2">
    <source>
        <dbReference type="Pfam" id="PF00144"/>
    </source>
</evidence>
<dbReference type="KEGG" id="jme:EEW87_015810"/>
<dbReference type="InterPro" id="IPR050491">
    <property type="entry name" value="AmpC-like"/>
</dbReference>
<dbReference type="EMBL" id="CP044548">
    <property type="protein sequence ID" value="QFQ31482.2"/>
    <property type="molecule type" value="Genomic_DNA"/>
</dbReference>
<dbReference type="Gene3D" id="3.40.710.10">
    <property type="entry name" value="DD-peptidase/beta-lactamase superfamily"/>
    <property type="match status" value="1"/>
</dbReference>
<reference evidence="3 4" key="1">
    <citation type="submission" date="2019-09" db="EMBL/GenBank/DDBJ databases">
        <title>Complete Genome Sequence of Janibacter melonis M714 with both human health impact and industrial applications.</title>
        <authorList>
            <person name="Jin M."/>
            <person name="Zhao Q.R."/>
        </authorList>
    </citation>
    <scope>NUCLEOTIDE SEQUENCE [LARGE SCALE GENOMIC DNA]</scope>
    <source>
        <strain evidence="3 4">M714</strain>
    </source>
</reference>
<sequence>MLPVLCSRASCSLIVASTGGSGLEGMPTLSTSVRPGAGERPPFVPRPPTRDGARSHPVVGSARGAGAAPWRDTQTTAGRETMHRRTSRRPSTRPRTTAALGAGLVLAMTAALPATASPAEPGPSDGVAERSTRALEPVAPRSSAPTSPSAAERRGTGQRTFAKPVPRNGPARDAVLDASLDRLVDDGAVGVVARVDRPGRDYAGAAGVRDRTKPATAREGDRFRVASNTKSMVAVLVMRQVERGTWSLGTTVDEVLPGALPGHGDITVEELLSHTSGLQTGTDASLLRQMDDPSSWDDFFAATGADYTDEQLVADAAALPWGPRGQHLYSNAGYVLLGMMLREETGRDVGQLLRTEVFRPAGMTRSSFATRVGTPGPMLVGASSTSQGWYSEAGFNPDLFSSAGAVISTTRDLGRFTKAVNDGTLLKSSTVREMRVPRDEIGWYGLGIYRLPDPCTPKGAAQRYLYGHDGGSYGTTSMALSSPDGRRQVTLGVTGRYFSETDPTQAQPFDLIGLYDQLARATC</sequence>
<dbReference type="AlphaFoldDB" id="A0A5P8FRL5"/>
<proteinExistence type="predicted"/>
<dbReference type="InterPro" id="IPR001466">
    <property type="entry name" value="Beta-lactam-related"/>
</dbReference>
<dbReference type="GO" id="GO:0016787">
    <property type="term" value="F:hydrolase activity"/>
    <property type="evidence" value="ECO:0007669"/>
    <property type="project" value="UniProtKB-KW"/>
</dbReference>
<feature type="domain" description="Beta-lactamase-related" evidence="2">
    <location>
        <begin position="181"/>
        <end position="480"/>
    </location>
</feature>
<dbReference type="SUPFAM" id="SSF56601">
    <property type="entry name" value="beta-lactamase/transpeptidase-like"/>
    <property type="match status" value="1"/>
</dbReference>
<organism evidence="3 4">
    <name type="scientific">Janibacter melonis</name>
    <dbReference type="NCBI Taxonomy" id="262209"/>
    <lineage>
        <taxon>Bacteria</taxon>
        <taxon>Bacillati</taxon>
        <taxon>Actinomycetota</taxon>
        <taxon>Actinomycetes</taxon>
        <taxon>Micrococcales</taxon>
        <taxon>Intrasporangiaceae</taxon>
        <taxon>Janibacter</taxon>
    </lineage>
</organism>
<feature type="region of interest" description="Disordered" evidence="1">
    <location>
        <begin position="17"/>
        <end position="96"/>
    </location>
</feature>
<dbReference type="InterPro" id="IPR012338">
    <property type="entry name" value="Beta-lactam/transpept-like"/>
</dbReference>
<dbReference type="Pfam" id="PF00144">
    <property type="entry name" value="Beta-lactamase"/>
    <property type="match status" value="1"/>
</dbReference>
<keyword evidence="3" id="KW-0378">Hydrolase</keyword>
<evidence type="ECO:0000313" key="4">
    <source>
        <dbReference type="Proteomes" id="UP000271708"/>
    </source>
</evidence>